<dbReference type="Pfam" id="PF01565">
    <property type="entry name" value="FAD_binding_4"/>
    <property type="match status" value="1"/>
</dbReference>
<dbReference type="InterPro" id="IPR050416">
    <property type="entry name" value="FAD-linked_Oxidoreductase"/>
</dbReference>
<dbReference type="Gene3D" id="3.30.465.10">
    <property type="match status" value="1"/>
</dbReference>
<dbReference type="GO" id="GO:0016491">
    <property type="term" value="F:oxidoreductase activity"/>
    <property type="evidence" value="ECO:0007669"/>
    <property type="project" value="UniProtKB-KW"/>
</dbReference>
<evidence type="ECO:0000256" key="2">
    <source>
        <dbReference type="ARBA" id="ARBA00022630"/>
    </source>
</evidence>
<name>A0A5C3MI03_9AGAR</name>
<dbReference type="InterPro" id="IPR006094">
    <property type="entry name" value="Oxid_FAD_bind_N"/>
</dbReference>
<protein>
    <recommendedName>
        <fullName evidence="6">FAD-binding PCMH-type domain-containing protein</fullName>
    </recommendedName>
</protein>
<dbReference type="SUPFAM" id="SSF56176">
    <property type="entry name" value="FAD-binding/transporter-associated domain-like"/>
    <property type="match status" value="1"/>
</dbReference>
<keyword evidence="3" id="KW-0274">FAD</keyword>
<dbReference type="PANTHER" id="PTHR42973:SF13">
    <property type="entry name" value="FAD-BINDING PCMH-TYPE DOMAIN-CONTAINING PROTEIN"/>
    <property type="match status" value="1"/>
</dbReference>
<feature type="region of interest" description="Disordered" evidence="5">
    <location>
        <begin position="329"/>
        <end position="351"/>
    </location>
</feature>
<keyword evidence="2" id="KW-0285">Flavoprotein</keyword>
<evidence type="ECO:0000313" key="7">
    <source>
        <dbReference type="EMBL" id="TFK45059.1"/>
    </source>
</evidence>
<feature type="domain" description="FAD-binding PCMH-type" evidence="6">
    <location>
        <begin position="44"/>
        <end position="216"/>
    </location>
</feature>
<dbReference type="EMBL" id="ML213590">
    <property type="protein sequence ID" value="TFK45059.1"/>
    <property type="molecule type" value="Genomic_DNA"/>
</dbReference>
<comment type="similarity">
    <text evidence="1">Belongs to the oxygen-dependent FAD-linked oxidoreductase family.</text>
</comment>
<evidence type="ECO:0000313" key="8">
    <source>
        <dbReference type="Proteomes" id="UP000308652"/>
    </source>
</evidence>
<dbReference type="OrthoDB" id="2151789at2759"/>
<dbReference type="InterPro" id="IPR036318">
    <property type="entry name" value="FAD-bd_PCMH-like_sf"/>
</dbReference>
<evidence type="ECO:0000256" key="5">
    <source>
        <dbReference type="SAM" id="MobiDB-lite"/>
    </source>
</evidence>
<dbReference type="PROSITE" id="PS51387">
    <property type="entry name" value="FAD_PCMH"/>
    <property type="match status" value="1"/>
</dbReference>
<dbReference type="GO" id="GO:0071949">
    <property type="term" value="F:FAD binding"/>
    <property type="evidence" value="ECO:0007669"/>
    <property type="project" value="InterPro"/>
</dbReference>
<dbReference type="InterPro" id="IPR016169">
    <property type="entry name" value="FAD-bd_PCMH_sub2"/>
</dbReference>
<gene>
    <name evidence="7" type="ORF">BDQ12DRAFT_731029</name>
</gene>
<evidence type="ECO:0000256" key="1">
    <source>
        <dbReference type="ARBA" id="ARBA00005466"/>
    </source>
</evidence>
<feature type="compositionally biased region" description="Acidic residues" evidence="5">
    <location>
        <begin position="338"/>
        <end position="349"/>
    </location>
</feature>
<dbReference type="AlphaFoldDB" id="A0A5C3MI03"/>
<sequence>MNKENLAIAIKELRKVCEDSKDGTTLHEEGTWGYKESSRHYLTSSSDAAAFAIQPGSEKDLAEIIKIIGKHKILFAVKGGGHSMVPGFSSTLGCQISMARFDKIKYNKVNETMEVGAGCLWDRVYKKAAEEKRGVVGGASAQGVGVAGWMLGGGYSLKTNKYGLGIDNVKGYRIACSDGNIRIATKDENPDLYQALRGGANNFGIVTQFTLVTHKQGTTYGASLMVPGSKEQEMKAAIVDHIENEKRKEAALVTAFRHNLVPGKAEPEYTISALCVFDAPKPSKMSEVPFKKFRDIVREGWKSDPAGWVVPGAMSKARVMAAVDSATFVTGSQKEQEENNAEEQDDGQDDLGFREMSFNEMQTLTAHPYDVTSYHPDDMCEVEDEVEDGDERNKMFEVMSSMGTPFMSLRVVAPKAMKKADKKGKTKLTANLGELNARGRFGCIMVSGYTAKLVEAVAGEAKEAAKFLNSKNGRLVLIDVWPFLPTIFEKSPEGAAWPHKKDEPFSPLLAYFLWENEDDDEFWLTKMKKALNYIRNVALEEGCTTNDPPYYLNTSLEDVPVKGIYRDNLAKLSAIRAKYDPEDVMGNTGGFKIPLPT</sequence>
<dbReference type="STRING" id="68775.A0A5C3MI03"/>
<dbReference type="PANTHER" id="PTHR42973">
    <property type="entry name" value="BINDING OXIDOREDUCTASE, PUTATIVE (AFU_ORTHOLOGUE AFUA_1G17690)-RELATED"/>
    <property type="match status" value="1"/>
</dbReference>
<organism evidence="7 8">
    <name type="scientific">Crucibulum laeve</name>
    <dbReference type="NCBI Taxonomy" id="68775"/>
    <lineage>
        <taxon>Eukaryota</taxon>
        <taxon>Fungi</taxon>
        <taxon>Dikarya</taxon>
        <taxon>Basidiomycota</taxon>
        <taxon>Agaricomycotina</taxon>
        <taxon>Agaricomycetes</taxon>
        <taxon>Agaricomycetidae</taxon>
        <taxon>Agaricales</taxon>
        <taxon>Agaricineae</taxon>
        <taxon>Nidulariaceae</taxon>
        <taxon>Crucibulum</taxon>
    </lineage>
</organism>
<evidence type="ECO:0000256" key="4">
    <source>
        <dbReference type="ARBA" id="ARBA00023002"/>
    </source>
</evidence>
<dbReference type="Proteomes" id="UP000308652">
    <property type="component" value="Unassembled WGS sequence"/>
</dbReference>
<keyword evidence="4" id="KW-0560">Oxidoreductase</keyword>
<dbReference type="InterPro" id="IPR016166">
    <property type="entry name" value="FAD-bd_PCMH"/>
</dbReference>
<reference evidence="7 8" key="1">
    <citation type="journal article" date="2019" name="Nat. Ecol. Evol.">
        <title>Megaphylogeny resolves global patterns of mushroom evolution.</title>
        <authorList>
            <person name="Varga T."/>
            <person name="Krizsan K."/>
            <person name="Foldi C."/>
            <person name="Dima B."/>
            <person name="Sanchez-Garcia M."/>
            <person name="Sanchez-Ramirez S."/>
            <person name="Szollosi G.J."/>
            <person name="Szarkandi J.G."/>
            <person name="Papp V."/>
            <person name="Albert L."/>
            <person name="Andreopoulos W."/>
            <person name="Angelini C."/>
            <person name="Antonin V."/>
            <person name="Barry K.W."/>
            <person name="Bougher N.L."/>
            <person name="Buchanan P."/>
            <person name="Buyck B."/>
            <person name="Bense V."/>
            <person name="Catcheside P."/>
            <person name="Chovatia M."/>
            <person name="Cooper J."/>
            <person name="Damon W."/>
            <person name="Desjardin D."/>
            <person name="Finy P."/>
            <person name="Geml J."/>
            <person name="Haridas S."/>
            <person name="Hughes K."/>
            <person name="Justo A."/>
            <person name="Karasinski D."/>
            <person name="Kautmanova I."/>
            <person name="Kiss B."/>
            <person name="Kocsube S."/>
            <person name="Kotiranta H."/>
            <person name="LaButti K.M."/>
            <person name="Lechner B.E."/>
            <person name="Liimatainen K."/>
            <person name="Lipzen A."/>
            <person name="Lukacs Z."/>
            <person name="Mihaltcheva S."/>
            <person name="Morgado L.N."/>
            <person name="Niskanen T."/>
            <person name="Noordeloos M.E."/>
            <person name="Ohm R.A."/>
            <person name="Ortiz-Santana B."/>
            <person name="Ovrebo C."/>
            <person name="Racz N."/>
            <person name="Riley R."/>
            <person name="Savchenko A."/>
            <person name="Shiryaev A."/>
            <person name="Soop K."/>
            <person name="Spirin V."/>
            <person name="Szebenyi C."/>
            <person name="Tomsovsky M."/>
            <person name="Tulloss R.E."/>
            <person name="Uehling J."/>
            <person name="Grigoriev I.V."/>
            <person name="Vagvolgyi C."/>
            <person name="Papp T."/>
            <person name="Martin F.M."/>
            <person name="Miettinen O."/>
            <person name="Hibbett D.S."/>
            <person name="Nagy L.G."/>
        </authorList>
    </citation>
    <scope>NUCLEOTIDE SEQUENCE [LARGE SCALE GENOMIC DNA]</scope>
    <source>
        <strain evidence="7 8">CBS 166.37</strain>
    </source>
</reference>
<keyword evidence="8" id="KW-1185">Reference proteome</keyword>
<accession>A0A5C3MI03</accession>
<evidence type="ECO:0000256" key="3">
    <source>
        <dbReference type="ARBA" id="ARBA00022827"/>
    </source>
</evidence>
<evidence type="ECO:0000259" key="6">
    <source>
        <dbReference type="PROSITE" id="PS51387"/>
    </source>
</evidence>
<proteinExistence type="inferred from homology"/>